<dbReference type="InterPro" id="IPR041607">
    <property type="entry name" value="HU-HIG"/>
</dbReference>
<keyword evidence="4" id="KW-1185">Reference proteome</keyword>
<dbReference type="GO" id="GO:0003677">
    <property type="term" value="F:DNA binding"/>
    <property type="evidence" value="ECO:0007669"/>
    <property type="project" value="UniProtKB-KW"/>
</dbReference>
<reference evidence="3 4" key="1">
    <citation type="submission" date="2018-11" db="EMBL/GenBank/DDBJ databases">
        <title>Flavobacterium sp. nov., YIM 102701-2 draft genome.</title>
        <authorList>
            <person name="Li G."/>
            <person name="Jiang Y."/>
        </authorList>
    </citation>
    <scope>NUCLEOTIDE SEQUENCE [LARGE SCALE GENOMIC DNA]</scope>
    <source>
        <strain evidence="3 4">YIM 102701-2</strain>
    </source>
</reference>
<name>A0A3P3WBT1_9FLAO</name>
<feature type="domain" description="HU" evidence="2">
    <location>
        <begin position="1"/>
        <end position="126"/>
    </location>
</feature>
<comment type="caution">
    <text evidence="3">The sequence shown here is derived from an EMBL/GenBank/DDBJ whole genome shotgun (WGS) entry which is preliminary data.</text>
</comment>
<evidence type="ECO:0000313" key="3">
    <source>
        <dbReference type="EMBL" id="RRJ91486.1"/>
    </source>
</evidence>
<dbReference type="InterPro" id="IPR010992">
    <property type="entry name" value="IHF-like_DNA-bd_dom_sf"/>
</dbReference>
<evidence type="ECO:0000259" key="2">
    <source>
        <dbReference type="Pfam" id="PF18291"/>
    </source>
</evidence>
<protein>
    <submittedName>
        <fullName evidence="3">DNA-binding protein</fullName>
    </submittedName>
</protein>
<gene>
    <name evidence="3" type="ORF">EG240_05630</name>
</gene>
<evidence type="ECO:0000256" key="1">
    <source>
        <dbReference type="ARBA" id="ARBA00023125"/>
    </source>
</evidence>
<dbReference type="SUPFAM" id="SSF47729">
    <property type="entry name" value="IHF-like DNA-binding proteins"/>
    <property type="match status" value="1"/>
</dbReference>
<sequence>MSIKFNVVEKPQPGVVGGGVKKWYASVKTDGEVSIDNLTKEIEKFSALSEADIRGVIIALENVIVNEIVNGKIVRLDKLGSFYPSLSSEGSATEADFNVSLIKAAKMNYRPGTRINDALKTAKFKKVK</sequence>
<dbReference type="OrthoDB" id="9809801at2"/>
<dbReference type="EMBL" id="RQVQ01000010">
    <property type="protein sequence ID" value="RRJ91486.1"/>
    <property type="molecule type" value="Genomic_DNA"/>
</dbReference>
<dbReference type="AlphaFoldDB" id="A0A3P3WBT1"/>
<dbReference type="Proteomes" id="UP000275719">
    <property type="component" value="Unassembled WGS sequence"/>
</dbReference>
<dbReference type="InterPro" id="IPR005902">
    <property type="entry name" value="HU_DNA-bd_put"/>
</dbReference>
<accession>A0A3P3WBT1</accession>
<dbReference type="RefSeq" id="WP_125018346.1">
    <property type="nucleotide sequence ID" value="NZ_RQVQ01000010.1"/>
</dbReference>
<dbReference type="NCBIfam" id="TIGR01201">
    <property type="entry name" value="HU_rel"/>
    <property type="match status" value="1"/>
</dbReference>
<organism evidence="3 4">
    <name type="scientific">Paenimyroides tangerinum</name>
    <dbReference type="NCBI Taxonomy" id="2488728"/>
    <lineage>
        <taxon>Bacteria</taxon>
        <taxon>Pseudomonadati</taxon>
        <taxon>Bacteroidota</taxon>
        <taxon>Flavobacteriia</taxon>
        <taxon>Flavobacteriales</taxon>
        <taxon>Flavobacteriaceae</taxon>
        <taxon>Paenimyroides</taxon>
    </lineage>
</organism>
<evidence type="ECO:0000313" key="4">
    <source>
        <dbReference type="Proteomes" id="UP000275719"/>
    </source>
</evidence>
<dbReference type="Pfam" id="PF18291">
    <property type="entry name" value="HU-HIG"/>
    <property type="match status" value="1"/>
</dbReference>
<proteinExistence type="predicted"/>
<keyword evidence="1 3" id="KW-0238">DNA-binding</keyword>